<dbReference type="GO" id="GO:0005737">
    <property type="term" value="C:cytoplasm"/>
    <property type="evidence" value="ECO:0007669"/>
    <property type="project" value="TreeGrafter"/>
</dbReference>
<dbReference type="EC" id="2.6.1.85" evidence="4"/>
<evidence type="ECO:0000256" key="2">
    <source>
        <dbReference type="ARBA" id="ARBA00005009"/>
    </source>
</evidence>
<dbReference type="UniPathway" id="UPA00077">
    <property type="reaction ID" value="UER00149"/>
</dbReference>
<dbReference type="EMBL" id="BACD03000026">
    <property type="protein sequence ID" value="GAO49779.1"/>
    <property type="molecule type" value="Genomic_DNA"/>
</dbReference>
<dbReference type="InterPro" id="IPR005801">
    <property type="entry name" value="ADC_synthase"/>
</dbReference>
<sequence length="786" mass="85190">MTTDHPPATPHPISILLLDSYDSYTFNLHALLRSLFPHTDIHVLHNDSISPSELRKFLPTFDFVVVGPGPGHPGVKGDIGIIPEVWGFGGRQGEVPVPVLGVCLGMQSLCLHFGGAVMRLHTPKHGQISRLEYPPATTTTSLLFTPHTSPPNVVRYHSLHAILPHPPSSIPLTPLAYTSDPENGRVLMAVAHHSLPFYAVQYHPESISSEGGASLISNFWDLARGWNTDTGRDAGVKSVVIEAKTEVKPRPLLLSSSPPPAPRRVTVRKLQTHICPLSLIPILGIDTAAPYTALLESLATPGRWSILAVPSSRMEHITYRIPPPSSPHVISIAHPGTAEAVARPAVPDTVQEVQVDDGVEGVHKYLAHLMQARKPDLTQGYEEVPFCGGLVGYMTYEMGVAGLGIDLLRSEKAEAPAGGGGADDAPDVNMLFVERSVVVDTLTNTVYIQSLCEDDAGWVDDVAAKIIQAQSQPPPSSPTVPKLGRRVEVKTPNKAKYEADVRTAQEFLAAGESYELCLTAQTSLRTSTPAWSLYQRLRQTNPAPYAAYLKLGEVTVLSSSPERAVSWTRPRDGQRSVVELRPIKGTVRKSSSVETIEDAQIVLRNPKDLAENLMIVDLIRHDLTLVSAPSTVHVPHLMRVEEYSHLFQLVSVVRGELDGDSGYVGWDALRGMVPAGSMTGAPKKRSVEILRELEGEGKGRKGERGVYSGVMGYWSVCGAGDWSVVIRTAVNYGNRRVRPEDEDEGDVWWIGAGGAVTALSTPEGEEEEMRVKLGSVLRGIVGDGCM</sequence>
<evidence type="ECO:0000256" key="5">
    <source>
        <dbReference type="ARBA" id="ARBA00022679"/>
    </source>
</evidence>
<dbReference type="PANTHER" id="PTHR11236">
    <property type="entry name" value="AMINOBENZOATE/ANTHRANILATE SYNTHASE"/>
    <property type="match status" value="1"/>
</dbReference>
<dbReference type="NCBIfam" id="TIGR00566">
    <property type="entry name" value="trpG_papA"/>
    <property type="match status" value="1"/>
</dbReference>
<dbReference type="PRINTS" id="PR00097">
    <property type="entry name" value="ANTSNTHASEII"/>
</dbReference>
<keyword evidence="14" id="KW-1185">Reference proteome</keyword>
<dbReference type="InterPro" id="IPR029062">
    <property type="entry name" value="Class_I_gatase-like"/>
</dbReference>
<dbReference type="Gene3D" id="3.60.120.10">
    <property type="entry name" value="Anthranilate synthase"/>
    <property type="match status" value="1"/>
</dbReference>
<dbReference type="GO" id="GO:0046656">
    <property type="term" value="P:folic acid biosynthetic process"/>
    <property type="evidence" value="ECO:0007669"/>
    <property type="project" value="UniProtKB-KW"/>
</dbReference>
<dbReference type="NCBIfam" id="TIGR01823">
    <property type="entry name" value="PabB-fungal"/>
    <property type="match status" value="1"/>
</dbReference>
<evidence type="ECO:0000256" key="9">
    <source>
        <dbReference type="ARBA" id="ARBA00031904"/>
    </source>
</evidence>
<dbReference type="InterPro" id="IPR017926">
    <property type="entry name" value="GATASE"/>
</dbReference>
<comment type="catalytic activity">
    <reaction evidence="1">
        <text>chorismate + L-glutamine = 4-amino-4-deoxychorismate + L-glutamate</text>
        <dbReference type="Rhea" id="RHEA:11672"/>
        <dbReference type="ChEBI" id="CHEBI:29748"/>
        <dbReference type="ChEBI" id="CHEBI:29985"/>
        <dbReference type="ChEBI" id="CHEBI:58359"/>
        <dbReference type="ChEBI" id="CHEBI:58406"/>
        <dbReference type="EC" id="2.6.1.85"/>
    </reaction>
</comment>
<dbReference type="InterPro" id="IPR015890">
    <property type="entry name" value="Chorismate_C"/>
</dbReference>
<dbReference type="CDD" id="cd01743">
    <property type="entry name" value="GATase1_Anthranilate_Synthase"/>
    <property type="match status" value="1"/>
</dbReference>
<comment type="caution">
    <text evidence="13">The sequence shown here is derived from an EMBL/GenBank/DDBJ whole genome shotgun (WGS) entry which is preliminary data.</text>
</comment>
<reference evidence="13 14" key="2">
    <citation type="journal article" date="2014" name="J. Gen. Appl. Microbiol.">
        <title>The early diverging ascomycetous budding yeast Saitoella complicata has three histone deacetylases belonging to the Clr6, Hos2, and Rpd3 lineages.</title>
        <authorList>
            <person name="Nishida H."/>
            <person name="Matsumoto T."/>
            <person name="Kondo S."/>
            <person name="Hamamoto M."/>
            <person name="Yoshikawa H."/>
        </authorList>
    </citation>
    <scope>NUCLEOTIDE SEQUENCE [LARGE SCALE GENOMIC DNA]</scope>
    <source>
        <strain evidence="13 14">NRRL Y-17804</strain>
    </source>
</reference>
<evidence type="ECO:0000256" key="8">
    <source>
        <dbReference type="ARBA" id="ARBA00031329"/>
    </source>
</evidence>
<dbReference type="GO" id="GO:0008153">
    <property type="term" value="P:4-aminobenzoate biosynthetic process"/>
    <property type="evidence" value="ECO:0007669"/>
    <property type="project" value="TreeGrafter"/>
</dbReference>
<evidence type="ECO:0000259" key="12">
    <source>
        <dbReference type="Pfam" id="PF04715"/>
    </source>
</evidence>
<reference evidence="13 14" key="1">
    <citation type="journal article" date="2011" name="J. Gen. Appl. Microbiol.">
        <title>Draft genome sequencing of the enigmatic yeast Saitoella complicata.</title>
        <authorList>
            <person name="Nishida H."/>
            <person name="Hamamoto M."/>
            <person name="Sugiyama J."/>
        </authorList>
    </citation>
    <scope>NUCLEOTIDE SEQUENCE [LARGE SCALE GENOMIC DNA]</scope>
    <source>
        <strain evidence="13 14">NRRL Y-17804</strain>
    </source>
</reference>
<dbReference type="InterPro" id="IPR010117">
    <property type="entry name" value="PabB_fungal"/>
</dbReference>
<dbReference type="InterPro" id="IPR006805">
    <property type="entry name" value="Anth_synth_I_N"/>
</dbReference>
<evidence type="ECO:0000256" key="6">
    <source>
        <dbReference type="ARBA" id="ARBA00022909"/>
    </source>
</evidence>
<evidence type="ECO:0000256" key="3">
    <source>
        <dbReference type="ARBA" id="ARBA00005970"/>
    </source>
</evidence>
<dbReference type="PROSITE" id="PS51273">
    <property type="entry name" value="GATASE_TYPE_1"/>
    <property type="match status" value="1"/>
</dbReference>
<proteinExistence type="inferred from homology"/>
<dbReference type="STRING" id="698492.A0A0E9NIV7"/>
<evidence type="ECO:0000256" key="7">
    <source>
        <dbReference type="ARBA" id="ARBA00022962"/>
    </source>
</evidence>
<evidence type="ECO:0000259" key="11">
    <source>
        <dbReference type="Pfam" id="PF00425"/>
    </source>
</evidence>
<dbReference type="SUPFAM" id="SSF52317">
    <property type="entry name" value="Class I glutamine amidotransferase-like"/>
    <property type="match status" value="1"/>
</dbReference>
<organism evidence="13 14">
    <name type="scientific">Saitoella complicata (strain BCRC 22490 / CBS 7301 / JCM 7358 / NBRC 10748 / NRRL Y-17804)</name>
    <dbReference type="NCBI Taxonomy" id="698492"/>
    <lineage>
        <taxon>Eukaryota</taxon>
        <taxon>Fungi</taxon>
        <taxon>Dikarya</taxon>
        <taxon>Ascomycota</taxon>
        <taxon>Taphrinomycotina</taxon>
        <taxon>Taphrinomycotina incertae sedis</taxon>
        <taxon>Saitoella</taxon>
    </lineage>
</organism>
<dbReference type="PRINTS" id="PR00096">
    <property type="entry name" value="GATASE"/>
</dbReference>
<dbReference type="Pfam" id="PF00425">
    <property type="entry name" value="Chorismate_bind"/>
    <property type="match status" value="1"/>
</dbReference>
<dbReference type="InterPro" id="IPR006221">
    <property type="entry name" value="TrpG/PapA_dom"/>
</dbReference>
<gene>
    <name evidence="13" type="ORF">G7K_3921-t1</name>
</gene>
<dbReference type="Proteomes" id="UP000033140">
    <property type="component" value="Unassembled WGS sequence"/>
</dbReference>
<dbReference type="GO" id="GO:0046820">
    <property type="term" value="F:4-amino-4-deoxychorismate synthase activity"/>
    <property type="evidence" value="ECO:0007669"/>
    <property type="project" value="UniProtKB-EC"/>
</dbReference>
<dbReference type="Gene3D" id="3.40.50.880">
    <property type="match status" value="1"/>
</dbReference>
<dbReference type="AlphaFoldDB" id="A0A0E9NIV7"/>
<reference evidence="13 14" key="3">
    <citation type="journal article" date="2015" name="Genome Announc.">
        <title>Draft Genome Sequence of the Archiascomycetous Yeast Saitoella complicata.</title>
        <authorList>
            <person name="Yamauchi K."/>
            <person name="Kondo S."/>
            <person name="Hamamoto M."/>
            <person name="Takahashi Y."/>
            <person name="Ogura Y."/>
            <person name="Hayashi T."/>
            <person name="Nishida H."/>
        </authorList>
    </citation>
    <scope>NUCLEOTIDE SEQUENCE [LARGE SCALE GENOMIC DNA]</scope>
    <source>
        <strain evidence="13 14">NRRL Y-17804</strain>
    </source>
</reference>
<dbReference type="PANTHER" id="PTHR11236:SF18">
    <property type="entry name" value="AMINODEOXYCHORISMATE SYNTHASE"/>
    <property type="match status" value="1"/>
</dbReference>
<evidence type="ECO:0000259" key="10">
    <source>
        <dbReference type="Pfam" id="PF00117"/>
    </source>
</evidence>
<evidence type="ECO:0000256" key="4">
    <source>
        <dbReference type="ARBA" id="ARBA00013139"/>
    </source>
</evidence>
<dbReference type="SUPFAM" id="SSF56322">
    <property type="entry name" value="ADC synthase"/>
    <property type="match status" value="1"/>
</dbReference>
<dbReference type="InterPro" id="IPR019999">
    <property type="entry name" value="Anth_synth_I-like"/>
</dbReference>
<name>A0A0E9NIV7_SAICN</name>
<feature type="domain" description="Anthranilate synthase component I N-terminal" evidence="12">
    <location>
        <begin position="291"/>
        <end position="448"/>
    </location>
</feature>
<keyword evidence="5" id="KW-0808">Transferase</keyword>
<dbReference type="GO" id="GO:0046654">
    <property type="term" value="P:tetrahydrofolate biosynthetic process"/>
    <property type="evidence" value="ECO:0007669"/>
    <property type="project" value="UniProtKB-UniPathway"/>
</dbReference>
<protein>
    <recommendedName>
        <fullName evidence="4">aminodeoxychorismate synthase</fullName>
        <ecNumber evidence="4">2.6.1.85</ecNumber>
    </recommendedName>
    <alternativeName>
        <fullName evidence="8">Para-aminobenzoate synthase</fullName>
    </alternativeName>
    <alternativeName>
        <fullName evidence="9">p-aminobenzoic acid synthase</fullName>
    </alternativeName>
</protein>
<evidence type="ECO:0000313" key="14">
    <source>
        <dbReference type="Proteomes" id="UP000033140"/>
    </source>
</evidence>
<comment type="similarity">
    <text evidence="3">In the C-terminal section; belongs to the anthranilate synthase component I family.</text>
</comment>
<dbReference type="Pfam" id="PF00117">
    <property type="entry name" value="GATase"/>
    <property type="match status" value="1"/>
</dbReference>
<keyword evidence="6" id="KW-0289">Folate biosynthesis</keyword>
<feature type="domain" description="Chorismate-utilising enzyme C-terminal" evidence="11">
    <location>
        <begin position="494"/>
        <end position="772"/>
    </location>
</feature>
<evidence type="ECO:0000313" key="13">
    <source>
        <dbReference type="EMBL" id="GAO49779.1"/>
    </source>
</evidence>
<dbReference type="GO" id="GO:0000162">
    <property type="term" value="P:L-tryptophan biosynthetic process"/>
    <property type="evidence" value="ECO:0007669"/>
    <property type="project" value="TreeGrafter"/>
</dbReference>
<dbReference type="Pfam" id="PF04715">
    <property type="entry name" value="Anth_synt_I_N"/>
    <property type="match status" value="1"/>
</dbReference>
<dbReference type="OMA" id="DWSVNIR"/>
<feature type="domain" description="Glutamine amidotransferase" evidence="10">
    <location>
        <begin position="16"/>
        <end position="219"/>
    </location>
</feature>
<evidence type="ECO:0000256" key="1">
    <source>
        <dbReference type="ARBA" id="ARBA00001000"/>
    </source>
</evidence>
<accession>A0A0E9NIV7</accession>
<keyword evidence="7" id="KW-0315">Glutamine amidotransferase</keyword>
<comment type="pathway">
    <text evidence="2">Cofactor biosynthesis; tetrahydrofolate biosynthesis; 4-aminobenzoate from chorismate: step 1/2.</text>
</comment>